<evidence type="ECO:0000313" key="2">
    <source>
        <dbReference type="EMBL" id="OSD05734.1"/>
    </source>
</evidence>
<evidence type="ECO:0000259" key="1">
    <source>
        <dbReference type="PROSITE" id="PS50879"/>
    </source>
</evidence>
<dbReference type="AlphaFoldDB" id="A0A1Y2IYR6"/>
<evidence type="ECO:0000313" key="3">
    <source>
        <dbReference type="Proteomes" id="UP000193067"/>
    </source>
</evidence>
<dbReference type="EMBL" id="KZ084092">
    <property type="protein sequence ID" value="OSD05734.1"/>
    <property type="molecule type" value="Genomic_DNA"/>
</dbReference>
<dbReference type="InterPro" id="IPR002156">
    <property type="entry name" value="RNaseH_domain"/>
</dbReference>
<dbReference type="OrthoDB" id="2752996at2759"/>
<dbReference type="PROSITE" id="PS50879">
    <property type="entry name" value="RNASE_H_1"/>
    <property type="match status" value="1"/>
</dbReference>
<protein>
    <recommendedName>
        <fullName evidence="1">RNase H type-1 domain-containing protein</fullName>
    </recommendedName>
</protein>
<name>A0A1Y2IYR6_TRAC3</name>
<feature type="domain" description="RNase H type-1" evidence="1">
    <location>
        <begin position="1"/>
        <end position="71"/>
    </location>
</feature>
<dbReference type="Gene3D" id="3.30.420.10">
    <property type="entry name" value="Ribonuclease H-like superfamily/Ribonuclease H"/>
    <property type="match status" value="1"/>
</dbReference>
<sequence>MDSKTVMEFLPKYLQKHKDEGFIETKNGLIIANLLACLHNRHAHTAFKWVKGHSGHPRNEGADCLAGAGAKKVVSDDLNMIPPPQLRISGAKLSTLSQKLAYRAIRARKECTSEQQPSTQCNLVRIASDLQDACNHQIRDSTIWTSLCKDITCKCRQFLWKTIHDAFMVRRWVTCRVCHNTESMDHIMFHCNTQGREQVENLLRKLWSHTDNLGLECLWTILATEAMYLVWKLQCKRVIQNDGHEFSAAEVQTRWYSTMNRQLVTWLPVLESNTDLPPKWMGDGRVSVNIKRGR</sequence>
<dbReference type="InterPro" id="IPR012337">
    <property type="entry name" value="RNaseH-like_sf"/>
</dbReference>
<proteinExistence type="predicted"/>
<dbReference type="SUPFAM" id="SSF53098">
    <property type="entry name" value="Ribonuclease H-like"/>
    <property type="match status" value="1"/>
</dbReference>
<dbReference type="STRING" id="1353009.A0A1Y2IYR6"/>
<keyword evidence="3" id="KW-1185">Reference proteome</keyword>
<dbReference type="Pfam" id="PF00075">
    <property type="entry name" value="RNase_H"/>
    <property type="match status" value="1"/>
</dbReference>
<organism evidence="2 3">
    <name type="scientific">Trametes coccinea (strain BRFM310)</name>
    <name type="common">Pycnoporus coccineus</name>
    <dbReference type="NCBI Taxonomy" id="1353009"/>
    <lineage>
        <taxon>Eukaryota</taxon>
        <taxon>Fungi</taxon>
        <taxon>Dikarya</taxon>
        <taxon>Basidiomycota</taxon>
        <taxon>Agaricomycotina</taxon>
        <taxon>Agaricomycetes</taxon>
        <taxon>Polyporales</taxon>
        <taxon>Polyporaceae</taxon>
        <taxon>Trametes</taxon>
    </lineage>
</organism>
<dbReference type="Proteomes" id="UP000193067">
    <property type="component" value="Unassembled WGS sequence"/>
</dbReference>
<gene>
    <name evidence="2" type="ORF">PYCCODRAFT_1443124</name>
</gene>
<dbReference type="InterPro" id="IPR036397">
    <property type="entry name" value="RNaseH_sf"/>
</dbReference>
<dbReference type="GO" id="GO:0004523">
    <property type="term" value="F:RNA-DNA hybrid ribonuclease activity"/>
    <property type="evidence" value="ECO:0007669"/>
    <property type="project" value="InterPro"/>
</dbReference>
<reference evidence="2 3" key="1">
    <citation type="journal article" date="2015" name="Biotechnol. Biofuels">
        <title>Enhanced degradation of softwood versus hardwood by the white-rot fungus Pycnoporus coccineus.</title>
        <authorList>
            <person name="Couturier M."/>
            <person name="Navarro D."/>
            <person name="Chevret D."/>
            <person name="Henrissat B."/>
            <person name="Piumi F."/>
            <person name="Ruiz-Duenas F.J."/>
            <person name="Martinez A.T."/>
            <person name="Grigoriev I.V."/>
            <person name="Riley R."/>
            <person name="Lipzen A."/>
            <person name="Berrin J.G."/>
            <person name="Master E.R."/>
            <person name="Rosso M.N."/>
        </authorList>
    </citation>
    <scope>NUCLEOTIDE SEQUENCE [LARGE SCALE GENOMIC DNA]</scope>
    <source>
        <strain evidence="2 3">BRFM310</strain>
    </source>
</reference>
<accession>A0A1Y2IYR6</accession>
<dbReference type="GO" id="GO:0003676">
    <property type="term" value="F:nucleic acid binding"/>
    <property type="evidence" value="ECO:0007669"/>
    <property type="project" value="InterPro"/>
</dbReference>